<protein>
    <submittedName>
        <fullName evidence="2">Secreted protein</fullName>
    </submittedName>
</protein>
<evidence type="ECO:0000313" key="2">
    <source>
        <dbReference type="WBParaSite" id="SMUV_0000505701-mRNA-1"/>
    </source>
</evidence>
<organism evidence="1 2">
    <name type="scientific">Syphacia muris</name>
    <dbReference type="NCBI Taxonomy" id="451379"/>
    <lineage>
        <taxon>Eukaryota</taxon>
        <taxon>Metazoa</taxon>
        <taxon>Ecdysozoa</taxon>
        <taxon>Nematoda</taxon>
        <taxon>Chromadorea</taxon>
        <taxon>Rhabditida</taxon>
        <taxon>Spirurina</taxon>
        <taxon>Oxyuridomorpha</taxon>
        <taxon>Oxyuroidea</taxon>
        <taxon>Oxyuridae</taxon>
        <taxon>Syphacia</taxon>
    </lineage>
</organism>
<keyword evidence="1" id="KW-1185">Reference proteome</keyword>
<accession>A0A0N5AKM8</accession>
<sequence>MPLNAFSVETVTDSVLVWALVQIGQPAVSAALATIRINDKTDYFLITVNKFVPNFSRFFKSAFKF</sequence>
<name>A0A0N5AKM8_9BILA</name>
<dbReference type="AlphaFoldDB" id="A0A0N5AKM8"/>
<reference evidence="2" key="1">
    <citation type="submission" date="2017-02" db="UniProtKB">
        <authorList>
            <consortium name="WormBaseParasite"/>
        </authorList>
    </citation>
    <scope>IDENTIFICATION</scope>
</reference>
<evidence type="ECO:0000313" key="1">
    <source>
        <dbReference type="Proteomes" id="UP000046393"/>
    </source>
</evidence>
<proteinExistence type="predicted"/>
<dbReference type="WBParaSite" id="SMUV_0000505701-mRNA-1">
    <property type="protein sequence ID" value="SMUV_0000505701-mRNA-1"/>
    <property type="gene ID" value="SMUV_0000505701"/>
</dbReference>
<dbReference type="Proteomes" id="UP000046393">
    <property type="component" value="Unplaced"/>
</dbReference>